<dbReference type="PANTHER" id="PTHR23291">
    <property type="entry name" value="BAX INHIBITOR-RELATED"/>
    <property type="match status" value="1"/>
</dbReference>
<dbReference type="KEGG" id="bmor:101738637"/>
<evidence type="ECO:0000313" key="7">
    <source>
        <dbReference type="EnsemblMetazoa" id="XP_004933579.1"/>
    </source>
</evidence>
<evidence type="ECO:0000256" key="2">
    <source>
        <dbReference type="ARBA" id="ARBA00022692"/>
    </source>
</evidence>
<dbReference type="RefSeq" id="XP_004933579.1">
    <property type="nucleotide sequence ID" value="XM_004933522.5"/>
</dbReference>
<keyword evidence="8" id="KW-1185">Reference proteome</keyword>
<feature type="transmembrane region" description="Helical" evidence="5">
    <location>
        <begin position="256"/>
        <end position="276"/>
    </location>
</feature>
<evidence type="ECO:0000256" key="5">
    <source>
        <dbReference type="RuleBase" id="RU004379"/>
    </source>
</evidence>
<evidence type="ECO:0000256" key="3">
    <source>
        <dbReference type="ARBA" id="ARBA00022989"/>
    </source>
</evidence>
<reference evidence="8" key="1">
    <citation type="journal article" date="2008" name="Insect Biochem. Mol. Biol.">
        <title>The genome of a lepidopteran model insect, the silkworm Bombyx mori.</title>
        <authorList>
            <consortium name="International Silkworm Genome Consortium"/>
        </authorList>
    </citation>
    <scope>NUCLEOTIDE SEQUENCE [LARGE SCALE GENOMIC DNA]</scope>
    <source>
        <strain evidence="8">p50T</strain>
    </source>
</reference>
<name>A0A8R2ASU9_BOMMO</name>
<accession>A0A8R2ASU9</accession>
<dbReference type="PANTHER" id="PTHR23291:SF127">
    <property type="entry name" value="PROTEIN LIFEGUARD 1-LIKE"/>
    <property type="match status" value="1"/>
</dbReference>
<keyword evidence="2 5" id="KW-0812">Transmembrane</keyword>
<dbReference type="EnsemblMetazoa" id="XM_004933522.4">
    <property type="protein sequence ID" value="XP_004933579.1"/>
    <property type="gene ID" value="LOC101738637"/>
</dbReference>
<feature type="transmembrane region" description="Helical" evidence="5">
    <location>
        <begin position="103"/>
        <end position="125"/>
    </location>
</feature>
<dbReference type="GO" id="GO:0005794">
    <property type="term" value="C:Golgi apparatus"/>
    <property type="evidence" value="ECO:0007669"/>
    <property type="project" value="TreeGrafter"/>
</dbReference>
<sequence>MPKDKEINENSNEVQENRITEHSNEDTANERKSQNNEIHIDMTRLGDDVKGTENERKNPSIVVYQFYGAQNQNDWGMSGGNAFDNGAPPLEYDPKTRNDFVRFVFIIVFIMLMCTASFTVLVFITPDMKVFFQRIGLVIGIPAMILIIGLSFVMSCSECARKMPCNIVCLVLAVIGMSTIVSFITVHYNTEILMYAMLATAVVVFVCILLACSNFDFTKWFIYVIVISTAFSVIVMIIGVTTLITNTHMKSLDLGLLIVGTLINVVILVLELQTILGGRSVELHEDDYAMGAFLLYISIVDIFLQFVQILGILGDT</sequence>
<evidence type="ECO:0000313" key="8">
    <source>
        <dbReference type="Proteomes" id="UP000005204"/>
    </source>
</evidence>
<dbReference type="GO" id="GO:0005783">
    <property type="term" value="C:endoplasmic reticulum"/>
    <property type="evidence" value="ECO:0007669"/>
    <property type="project" value="TreeGrafter"/>
</dbReference>
<comment type="similarity">
    <text evidence="5">Belongs to the BI1 family.</text>
</comment>
<dbReference type="InterPro" id="IPR006214">
    <property type="entry name" value="Bax_inhibitor_1-related"/>
</dbReference>
<keyword evidence="3 5" id="KW-1133">Transmembrane helix</keyword>
<feature type="region of interest" description="Disordered" evidence="6">
    <location>
        <begin position="1"/>
        <end position="54"/>
    </location>
</feature>
<reference evidence="7" key="2">
    <citation type="submission" date="2022-06" db="UniProtKB">
        <authorList>
            <consortium name="EnsemblMetazoa"/>
        </authorList>
    </citation>
    <scope>IDENTIFICATION</scope>
    <source>
        <strain evidence="7">p50T (Dazao)</strain>
    </source>
</reference>
<dbReference type="GO" id="GO:0016020">
    <property type="term" value="C:membrane"/>
    <property type="evidence" value="ECO:0007669"/>
    <property type="project" value="UniProtKB-SubCell"/>
</dbReference>
<keyword evidence="4 5" id="KW-0472">Membrane</keyword>
<dbReference type="GO" id="GO:2001234">
    <property type="term" value="P:negative regulation of apoptotic signaling pathway"/>
    <property type="evidence" value="ECO:0007669"/>
    <property type="project" value="TreeGrafter"/>
</dbReference>
<feature type="transmembrane region" description="Helical" evidence="5">
    <location>
        <begin position="220"/>
        <end position="244"/>
    </location>
</feature>
<evidence type="ECO:0000256" key="4">
    <source>
        <dbReference type="ARBA" id="ARBA00023136"/>
    </source>
</evidence>
<protein>
    <submittedName>
        <fullName evidence="7">Uncharacterized protein</fullName>
    </submittedName>
</protein>
<feature type="compositionally biased region" description="Basic and acidic residues" evidence="6">
    <location>
        <begin position="15"/>
        <end position="54"/>
    </location>
</feature>
<evidence type="ECO:0000256" key="1">
    <source>
        <dbReference type="ARBA" id="ARBA00004141"/>
    </source>
</evidence>
<feature type="transmembrane region" description="Helical" evidence="5">
    <location>
        <begin position="165"/>
        <end position="186"/>
    </location>
</feature>
<comment type="subcellular location">
    <subcellularLocation>
        <location evidence="1">Membrane</location>
        <topology evidence="1">Multi-pass membrane protein</topology>
    </subcellularLocation>
</comment>
<organism evidence="7 8">
    <name type="scientific">Bombyx mori</name>
    <name type="common">Silk moth</name>
    <dbReference type="NCBI Taxonomy" id="7091"/>
    <lineage>
        <taxon>Eukaryota</taxon>
        <taxon>Metazoa</taxon>
        <taxon>Ecdysozoa</taxon>
        <taxon>Arthropoda</taxon>
        <taxon>Hexapoda</taxon>
        <taxon>Insecta</taxon>
        <taxon>Pterygota</taxon>
        <taxon>Neoptera</taxon>
        <taxon>Endopterygota</taxon>
        <taxon>Lepidoptera</taxon>
        <taxon>Glossata</taxon>
        <taxon>Ditrysia</taxon>
        <taxon>Bombycoidea</taxon>
        <taxon>Bombycidae</taxon>
        <taxon>Bombycinae</taxon>
        <taxon>Bombyx</taxon>
    </lineage>
</organism>
<dbReference type="AlphaFoldDB" id="A0A8R2ASU9"/>
<proteinExistence type="inferred from homology"/>
<dbReference type="OrthoDB" id="7933078at2759"/>
<feature type="transmembrane region" description="Helical" evidence="5">
    <location>
        <begin position="131"/>
        <end position="153"/>
    </location>
</feature>
<feature type="transmembrane region" description="Helical" evidence="5">
    <location>
        <begin position="288"/>
        <end position="313"/>
    </location>
</feature>
<feature type="transmembrane region" description="Helical" evidence="5">
    <location>
        <begin position="192"/>
        <end position="213"/>
    </location>
</feature>
<dbReference type="GeneID" id="101738637"/>
<evidence type="ECO:0000256" key="6">
    <source>
        <dbReference type="SAM" id="MobiDB-lite"/>
    </source>
</evidence>
<dbReference type="Proteomes" id="UP000005204">
    <property type="component" value="Unassembled WGS sequence"/>
</dbReference>
<dbReference type="Pfam" id="PF01027">
    <property type="entry name" value="Bax1-I"/>
    <property type="match status" value="1"/>
</dbReference>